<dbReference type="OrthoDB" id="823504at2759"/>
<feature type="repeat" description="ANK" evidence="3">
    <location>
        <begin position="511"/>
        <end position="543"/>
    </location>
</feature>
<proteinExistence type="predicted"/>
<dbReference type="InterPro" id="IPR036770">
    <property type="entry name" value="Ankyrin_rpt-contain_sf"/>
</dbReference>
<feature type="repeat" description="ANK" evidence="3">
    <location>
        <begin position="442"/>
        <end position="477"/>
    </location>
</feature>
<sequence length="640" mass="72719">VDWCDSMLEDMCEDLESIDHSIRDSEQADFEDGFDDWDWVDSEMQREAEEDARERVQWSKEMEFQNEYRQRLANMTVKYLNMQGSEIHTSKPYPLCHVEPCESSREAWLHTLHEGNSPDRCLSLRQLRLRRQEIKKPILAETLQHRSAREVLLHDLDSGPAGPIPLDTTKLVLGGDVITDTWSWRELLGHSLSNDVVHVQVVYISEKATGTRAEPMLHFHSVNGELAHSCPVHACASPSSDLGIEETLRIYLHQQTGTPRYRTQFVIGQKKADNSRPWRRLVLCSMLQRHLDIQVIVRAYTQEGFEHLLDAVRRQDAKRVKNVLEAFADPNMCMRRRDIEPMYAQPLQLAVHLEDHAVAKMLLFAAADVNKRIGQQVDTPLLTASRNQDLNMMQLLLYSHANPNLSDVLQNPPLAVATHNQNLKMVRLLLCSRADPNLRNYRGDTPLHHCINHGNTGAISSMAMLLRFRADPRVENRCDKLTPLGLAVQWGQSKPARLLLKHRALLHEKAASRSALHIAAEKGSAAFLRLLVEARADVNTTNASGQEKNAIRYCKKGWRALLSFCCEMFSFDEIRATAPTYSADKKSSRKMRGRSLQIPGVSHEKETEQQAKAGQLLKCLIIDFLSSFTELARSVSDAAL</sequence>
<dbReference type="SMART" id="SM00248">
    <property type="entry name" value="ANK"/>
    <property type="match status" value="7"/>
</dbReference>
<evidence type="ECO:0000256" key="3">
    <source>
        <dbReference type="PROSITE-ProRule" id="PRU00023"/>
    </source>
</evidence>
<dbReference type="PROSITE" id="PS50088">
    <property type="entry name" value="ANK_REPEAT"/>
    <property type="match status" value="2"/>
</dbReference>
<keyword evidence="2 3" id="KW-0040">ANK repeat</keyword>
<comment type="caution">
    <text evidence="4">The sequence shown here is derived from an EMBL/GenBank/DDBJ whole genome shotgun (WGS) entry which is preliminary data.</text>
</comment>
<gene>
    <name evidence="4" type="primary">POTEB2</name>
    <name evidence="4" type="ORF">SNAT2548_LOCUS14064</name>
</gene>
<dbReference type="Proteomes" id="UP000604046">
    <property type="component" value="Unassembled WGS sequence"/>
</dbReference>
<dbReference type="Pfam" id="PF12796">
    <property type="entry name" value="Ank_2"/>
    <property type="match status" value="2"/>
</dbReference>
<dbReference type="SUPFAM" id="SSF48403">
    <property type="entry name" value="Ankyrin repeat"/>
    <property type="match status" value="1"/>
</dbReference>
<dbReference type="PROSITE" id="PS50297">
    <property type="entry name" value="ANK_REP_REGION"/>
    <property type="match status" value="1"/>
</dbReference>
<dbReference type="PANTHER" id="PTHR24171">
    <property type="entry name" value="ANKYRIN REPEAT DOMAIN-CONTAINING PROTEIN 39-RELATED"/>
    <property type="match status" value="1"/>
</dbReference>
<dbReference type="EMBL" id="CAJNDS010001575">
    <property type="protein sequence ID" value="CAE7266026.1"/>
    <property type="molecule type" value="Genomic_DNA"/>
</dbReference>
<keyword evidence="5" id="KW-1185">Reference proteome</keyword>
<evidence type="ECO:0000256" key="1">
    <source>
        <dbReference type="ARBA" id="ARBA00022737"/>
    </source>
</evidence>
<dbReference type="AlphaFoldDB" id="A0A812MED8"/>
<reference evidence="4" key="1">
    <citation type="submission" date="2021-02" db="EMBL/GenBank/DDBJ databases">
        <authorList>
            <person name="Dougan E. K."/>
            <person name="Rhodes N."/>
            <person name="Thang M."/>
            <person name="Chan C."/>
        </authorList>
    </citation>
    <scope>NUCLEOTIDE SEQUENCE</scope>
</reference>
<protein>
    <submittedName>
        <fullName evidence="4">POTEB2 protein</fullName>
    </submittedName>
</protein>
<keyword evidence="1" id="KW-0677">Repeat</keyword>
<name>A0A812MED8_9DINO</name>
<evidence type="ECO:0000313" key="5">
    <source>
        <dbReference type="Proteomes" id="UP000604046"/>
    </source>
</evidence>
<evidence type="ECO:0000313" key="4">
    <source>
        <dbReference type="EMBL" id="CAE7266026.1"/>
    </source>
</evidence>
<organism evidence="4 5">
    <name type="scientific">Symbiodinium natans</name>
    <dbReference type="NCBI Taxonomy" id="878477"/>
    <lineage>
        <taxon>Eukaryota</taxon>
        <taxon>Sar</taxon>
        <taxon>Alveolata</taxon>
        <taxon>Dinophyceae</taxon>
        <taxon>Suessiales</taxon>
        <taxon>Symbiodiniaceae</taxon>
        <taxon>Symbiodinium</taxon>
    </lineage>
</organism>
<dbReference type="Gene3D" id="1.25.40.20">
    <property type="entry name" value="Ankyrin repeat-containing domain"/>
    <property type="match status" value="2"/>
</dbReference>
<accession>A0A812MED8</accession>
<feature type="non-terminal residue" evidence="4">
    <location>
        <position position="1"/>
    </location>
</feature>
<dbReference type="InterPro" id="IPR002110">
    <property type="entry name" value="Ankyrin_rpt"/>
</dbReference>
<evidence type="ECO:0000256" key="2">
    <source>
        <dbReference type="ARBA" id="ARBA00023043"/>
    </source>
</evidence>